<dbReference type="Proteomes" id="UP001064048">
    <property type="component" value="Chromosome 24"/>
</dbReference>
<evidence type="ECO:0000313" key="1">
    <source>
        <dbReference type="EMBL" id="KAI8432647.1"/>
    </source>
</evidence>
<gene>
    <name evidence="1" type="ORF">MSG28_013623</name>
</gene>
<organism evidence="1 2">
    <name type="scientific">Choristoneura fumiferana</name>
    <name type="common">Spruce budworm moth</name>
    <name type="synonym">Archips fumiferana</name>
    <dbReference type="NCBI Taxonomy" id="7141"/>
    <lineage>
        <taxon>Eukaryota</taxon>
        <taxon>Metazoa</taxon>
        <taxon>Ecdysozoa</taxon>
        <taxon>Arthropoda</taxon>
        <taxon>Hexapoda</taxon>
        <taxon>Insecta</taxon>
        <taxon>Pterygota</taxon>
        <taxon>Neoptera</taxon>
        <taxon>Endopterygota</taxon>
        <taxon>Lepidoptera</taxon>
        <taxon>Glossata</taxon>
        <taxon>Ditrysia</taxon>
        <taxon>Tortricoidea</taxon>
        <taxon>Tortricidae</taxon>
        <taxon>Tortricinae</taxon>
        <taxon>Choristoneura</taxon>
    </lineage>
</organism>
<accession>A0ACC0K8T6</accession>
<dbReference type="EMBL" id="CM046124">
    <property type="protein sequence ID" value="KAI8432647.1"/>
    <property type="molecule type" value="Genomic_DNA"/>
</dbReference>
<keyword evidence="2" id="KW-1185">Reference proteome</keyword>
<name>A0ACC0K8T6_CHOFU</name>
<proteinExistence type="predicted"/>
<evidence type="ECO:0000313" key="2">
    <source>
        <dbReference type="Proteomes" id="UP001064048"/>
    </source>
</evidence>
<sequence length="255" mass="27840">MHRPSNRSQAESRACITEALVAAAACFEELGRTDVSRHVLLLCSSPPYSAYAGGLVPHGTVELAARLLGSSGVQVSIAAARRLPALLALYEQAGGELALAQQRSYAKDPRHLVLLRGYSLKERPPSPAPPPAPEIQPDIYGSVHSLYRRMPGMLAGPSAAPQRTYIWSGVLEWMEKGKNPGDQQKVTKHLPCQVSANSKDIEPELKVDTWPNKLLMQLMPKQLISNIGGQYLKDSKRVVCISPRCRRPPSATSKY</sequence>
<reference evidence="1 2" key="1">
    <citation type="journal article" date="2022" name="Genome Biol. Evol.">
        <title>The Spruce Budworm Genome: Reconstructing the Evolutionary History of Antifreeze Proteins.</title>
        <authorList>
            <person name="Beliveau C."/>
            <person name="Gagne P."/>
            <person name="Picq S."/>
            <person name="Vernygora O."/>
            <person name="Keeling C.I."/>
            <person name="Pinkney K."/>
            <person name="Doucet D."/>
            <person name="Wen F."/>
            <person name="Johnston J.S."/>
            <person name="Maaroufi H."/>
            <person name="Boyle B."/>
            <person name="Laroche J."/>
            <person name="Dewar K."/>
            <person name="Juretic N."/>
            <person name="Blackburn G."/>
            <person name="Nisole A."/>
            <person name="Brunet B."/>
            <person name="Brandao M."/>
            <person name="Lumley L."/>
            <person name="Duan J."/>
            <person name="Quan G."/>
            <person name="Lucarotti C.J."/>
            <person name="Roe A.D."/>
            <person name="Sperling F.A.H."/>
            <person name="Levesque R.C."/>
            <person name="Cusson M."/>
        </authorList>
    </citation>
    <scope>NUCLEOTIDE SEQUENCE [LARGE SCALE GENOMIC DNA]</scope>
    <source>
        <strain evidence="1">Glfc:IPQL:Cfum</strain>
    </source>
</reference>
<comment type="caution">
    <text evidence="1">The sequence shown here is derived from an EMBL/GenBank/DDBJ whole genome shotgun (WGS) entry which is preliminary data.</text>
</comment>
<protein>
    <submittedName>
        <fullName evidence="1">Uncharacterized protein</fullName>
    </submittedName>
</protein>